<sequence length="84" mass="9485">MYWNTWAVLEPEHRDSTGDNLCQSCWSVNMNKMVTCMQCAVYVIHSRPFQGSSSDNPVNTRACGLSGNSHSFECADVNFILLYD</sequence>
<name>A0A8A1LG57_AJEC8</name>
<dbReference type="EMBL" id="CP069103">
    <property type="protein sequence ID" value="QSS50962.1"/>
    <property type="molecule type" value="Genomic_DNA"/>
</dbReference>
<reference evidence="1" key="1">
    <citation type="submission" date="2021-01" db="EMBL/GenBank/DDBJ databases">
        <title>Chromosome-level genome assembly of a human fungal pathogen reveals clustering of transcriptionally co-regulated genes.</title>
        <authorList>
            <person name="Voorhies M."/>
            <person name="Cohen S."/>
            <person name="Shea T.P."/>
            <person name="Petrus S."/>
            <person name="Munoz J.F."/>
            <person name="Poplawski S."/>
            <person name="Goldman W.E."/>
            <person name="Michael T."/>
            <person name="Cuomo C.A."/>
            <person name="Sil A."/>
            <person name="Beyhan S."/>
        </authorList>
    </citation>
    <scope>NUCLEOTIDE SEQUENCE</scope>
    <source>
        <strain evidence="1">H88</strain>
    </source>
</reference>
<dbReference type="VEuPathDB" id="FungiDB:I7I53_06162"/>
<protein>
    <submittedName>
        <fullName evidence="1">Uncharacterized protein</fullName>
    </submittedName>
</protein>
<gene>
    <name evidence="1" type="ORF">I7I53_06162</name>
</gene>
<evidence type="ECO:0000313" key="2">
    <source>
        <dbReference type="Proteomes" id="UP000663419"/>
    </source>
</evidence>
<accession>A0A8A1LG57</accession>
<proteinExistence type="predicted"/>
<dbReference type="AlphaFoldDB" id="A0A8A1LG57"/>
<organism evidence="1 2">
    <name type="scientific">Ajellomyces capsulatus (strain H88)</name>
    <name type="common">Darling's disease fungus</name>
    <name type="synonym">Histoplasma capsulatum</name>
    <dbReference type="NCBI Taxonomy" id="544711"/>
    <lineage>
        <taxon>Eukaryota</taxon>
        <taxon>Fungi</taxon>
        <taxon>Dikarya</taxon>
        <taxon>Ascomycota</taxon>
        <taxon>Pezizomycotina</taxon>
        <taxon>Eurotiomycetes</taxon>
        <taxon>Eurotiomycetidae</taxon>
        <taxon>Onygenales</taxon>
        <taxon>Ajellomycetaceae</taxon>
        <taxon>Histoplasma</taxon>
    </lineage>
</organism>
<evidence type="ECO:0000313" key="1">
    <source>
        <dbReference type="EMBL" id="QSS50962.1"/>
    </source>
</evidence>
<dbReference type="Proteomes" id="UP000663419">
    <property type="component" value="Chromosome 2"/>
</dbReference>